<feature type="transmembrane region" description="Helical" evidence="1">
    <location>
        <begin position="211"/>
        <end position="232"/>
    </location>
</feature>
<feature type="transmembrane region" description="Helical" evidence="1">
    <location>
        <begin position="113"/>
        <end position="134"/>
    </location>
</feature>
<dbReference type="AlphaFoldDB" id="D1ABV2"/>
<evidence type="ECO:0000313" key="3">
    <source>
        <dbReference type="Proteomes" id="UP000001918"/>
    </source>
</evidence>
<dbReference type="STRING" id="471852.Tcur_3590"/>
<dbReference type="HOGENOM" id="CLU_030866_0_1_11"/>
<reference evidence="2 3" key="1">
    <citation type="journal article" date="2011" name="Stand. Genomic Sci.">
        <title>Complete genome sequence of Thermomonospora curvata type strain (B9).</title>
        <authorList>
            <person name="Chertkov O."/>
            <person name="Sikorski J."/>
            <person name="Nolan M."/>
            <person name="Lapidus A."/>
            <person name="Lucas S."/>
            <person name="Del Rio T.G."/>
            <person name="Tice H."/>
            <person name="Cheng J.F."/>
            <person name="Goodwin L."/>
            <person name="Pitluck S."/>
            <person name="Liolios K."/>
            <person name="Ivanova N."/>
            <person name="Mavromatis K."/>
            <person name="Mikhailova N."/>
            <person name="Ovchinnikova G."/>
            <person name="Pati A."/>
            <person name="Chen A."/>
            <person name="Palaniappan K."/>
            <person name="Djao O.D."/>
            <person name="Land M."/>
            <person name="Hauser L."/>
            <person name="Chang Y.J."/>
            <person name="Jeffries C.D."/>
            <person name="Brettin T."/>
            <person name="Han C."/>
            <person name="Detter J.C."/>
            <person name="Rohde M."/>
            <person name="Goker M."/>
            <person name="Woyke T."/>
            <person name="Bristow J."/>
            <person name="Eisen J.A."/>
            <person name="Markowitz V."/>
            <person name="Hugenholtz P."/>
            <person name="Klenk H.P."/>
            <person name="Kyrpides N.C."/>
        </authorList>
    </citation>
    <scope>NUCLEOTIDE SEQUENCE [LARGE SCALE GENOMIC DNA]</scope>
    <source>
        <strain evidence="3">ATCC 19995 / DSM 43183 / JCM 3096 / KCTC 9072 / NBRC 15933 / NCIMB 10081 / Henssen B9</strain>
    </source>
</reference>
<keyword evidence="1" id="KW-0812">Transmembrane</keyword>
<feature type="transmembrane region" description="Helical" evidence="1">
    <location>
        <begin position="332"/>
        <end position="350"/>
    </location>
</feature>
<feature type="transmembrane region" description="Helical" evidence="1">
    <location>
        <begin position="287"/>
        <end position="311"/>
    </location>
</feature>
<feature type="transmembrane region" description="Helical" evidence="1">
    <location>
        <begin position="146"/>
        <end position="163"/>
    </location>
</feature>
<feature type="transmembrane region" description="Helical" evidence="1">
    <location>
        <begin position="79"/>
        <end position="101"/>
    </location>
</feature>
<feature type="transmembrane region" description="Helical" evidence="1">
    <location>
        <begin position="253"/>
        <end position="275"/>
    </location>
</feature>
<dbReference type="eggNOG" id="COG2244">
    <property type="taxonomic scope" value="Bacteria"/>
</dbReference>
<keyword evidence="3" id="KW-1185">Reference proteome</keyword>
<keyword evidence="1" id="KW-1133">Transmembrane helix</keyword>
<feature type="transmembrane region" description="Helical" evidence="1">
    <location>
        <begin position="419"/>
        <end position="437"/>
    </location>
</feature>
<feature type="transmembrane region" description="Helical" evidence="1">
    <location>
        <begin position="175"/>
        <end position="199"/>
    </location>
</feature>
<dbReference type="EMBL" id="CP001738">
    <property type="protein sequence ID" value="ACY99125.1"/>
    <property type="molecule type" value="Genomic_DNA"/>
</dbReference>
<feature type="transmembrane region" description="Helical" evidence="1">
    <location>
        <begin position="42"/>
        <end position="67"/>
    </location>
</feature>
<feature type="transmembrane region" description="Helical" evidence="1">
    <location>
        <begin position="362"/>
        <end position="382"/>
    </location>
</feature>
<proteinExistence type="predicted"/>
<organism evidence="2 3">
    <name type="scientific">Thermomonospora curvata (strain ATCC 19995 / DSM 43183 / JCM 3096 / KCTC 9072 / NBRC 15933 / NCIMB 10081 / Henssen B9)</name>
    <dbReference type="NCBI Taxonomy" id="471852"/>
    <lineage>
        <taxon>Bacteria</taxon>
        <taxon>Bacillati</taxon>
        <taxon>Actinomycetota</taxon>
        <taxon>Actinomycetes</taxon>
        <taxon>Streptosporangiales</taxon>
        <taxon>Thermomonosporaceae</taxon>
        <taxon>Thermomonospora</taxon>
    </lineage>
</organism>
<feature type="transmembrane region" description="Helical" evidence="1">
    <location>
        <begin position="394"/>
        <end position="413"/>
    </location>
</feature>
<dbReference type="KEGG" id="tcu:Tcur_3590"/>
<evidence type="ECO:0008006" key="4">
    <source>
        <dbReference type="Google" id="ProtNLM"/>
    </source>
</evidence>
<sequence>MTRTRTRLEPPAAAPGRIGRNPVRTVISGLRGDMANPLFRNAYALVANGAFTGLLGLVYWALAALLYDHDPGVVGRNWAVIQAIMFVGGATMLNFLLIRFVPQSAHHTGKLVLGCYGAGAAAALALALGFLLVVPPRAPVYAHLDGWLPGAWFLLLAVSWNLFNQQEAVFTGLRHATWVPVINLVFGVAKLALLAVLALTLHPGDGIVLSWFVPVLVALVPVNAVIFGRLIPRHVQQTRARAVPPTRAEILRYFGGGYLGGIFQYASISLIPVVVTAHLHNAEVNAYFQMAWALGMMLELLALTLSLSLTVEGSFDASVLAASTRAALRRTFMLMTPTVAVVVALCPVALELFGHGYAAQGAPLLQLLALAVLPKAVIELYVGVLRVRSRTQAIAALQGARFLGVLALVPLLFDGTHLATIGMVVLGINVVIAAAVLPSLRRACSATAPAAGGGA</sequence>
<accession>D1ABV2</accession>
<name>D1ABV2_THECD</name>
<gene>
    <name evidence="2" type="ordered locus">Tcur_3590</name>
</gene>
<dbReference type="Proteomes" id="UP000001918">
    <property type="component" value="Chromosome"/>
</dbReference>
<evidence type="ECO:0000313" key="2">
    <source>
        <dbReference type="EMBL" id="ACY99125.1"/>
    </source>
</evidence>
<evidence type="ECO:0000256" key="1">
    <source>
        <dbReference type="SAM" id="Phobius"/>
    </source>
</evidence>
<protein>
    <recommendedName>
        <fullName evidence="4">Polysaccharide biosynthesis protein</fullName>
    </recommendedName>
</protein>
<keyword evidence="1" id="KW-0472">Membrane</keyword>